<keyword evidence="2 3" id="KW-0804">Transcription</keyword>
<dbReference type="STRING" id="349521.HCH_06417"/>
<protein>
    <submittedName>
        <fullName evidence="4">Regulator of sigma D</fullName>
    </submittedName>
</protein>
<organism evidence="4 5">
    <name type="scientific">Hahella chejuensis (strain KCTC 2396)</name>
    <dbReference type="NCBI Taxonomy" id="349521"/>
    <lineage>
        <taxon>Bacteria</taxon>
        <taxon>Pseudomonadati</taxon>
        <taxon>Pseudomonadota</taxon>
        <taxon>Gammaproteobacteria</taxon>
        <taxon>Oceanospirillales</taxon>
        <taxon>Hahellaceae</taxon>
        <taxon>Hahella</taxon>
    </lineage>
</organism>
<dbReference type="PIRSF" id="PIRSF016548">
    <property type="entry name" value="Rsd_AlgQ"/>
    <property type="match status" value="1"/>
</dbReference>
<dbReference type="eggNOG" id="COG3160">
    <property type="taxonomic scope" value="Bacteria"/>
</dbReference>
<dbReference type="NCBIfam" id="NF008723">
    <property type="entry name" value="PRK11718.1"/>
    <property type="match status" value="1"/>
</dbReference>
<dbReference type="Pfam" id="PF04353">
    <property type="entry name" value="Rsd_AlgQ"/>
    <property type="match status" value="1"/>
</dbReference>
<dbReference type="InterPro" id="IPR038309">
    <property type="entry name" value="Rsd/AlgQ_sf"/>
</dbReference>
<dbReference type="InterPro" id="IPR007448">
    <property type="entry name" value="Sigma70_reg_Rsd_AlgQ"/>
</dbReference>
<dbReference type="Proteomes" id="UP000000238">
    <property type="component" value="Chromosome"/>
</dbReference>
<gene>
    <name evidence="4" type="ordered locus">HCH_06417</name>
</gene>
<dbReference type="EMBL" id="CP000155">
    <property type="protein sequence ID" value="ABC33062.1"/>
    <property type="molecule type" value="Genomic_DNA"/>
</dbReference>
<evidence type="ECO:0000313" key="5">
    <source>
        <dbReference type="Proteomes" id="UP000000238"/>
    </source>
</evidence>
<evidence type="ECO:0000256" key="2">
    <source>
        <dbReference type="ARBA" id="ARBA00023163"/>
    </source>
</evidence>
<dbReference type="HOGENOM" id="CLU_142729_0_0_6"/>
<proteinExistence type="inferred from homology"/>
<dbReference type="GO" id="GO:0006355">
    <property type="term" value="P:regulation of DNA-templated transcription"/>
    <property type="evidence" value="ECO:0007669"/>
    <property type="project" value="InterPro"/>
</dbReference>
<keyword evidence="5" id="KW-1185">Reference proteome</keyword>
<dbReference type="KEGG" id="hch:HCH_06417"/>
<dbReference type="OrthoDB" id="5567237at2"/>
<evidence type="ECO:0000256" key="3">
    <source>
        <dbReference type="RuleBase" id="RU004409"/>
    </source>
</evidence>
<reference evidence="4 5" key="1">
    <citation type="journal article" date="2005" name="Nucleic Acids Res.">
        <title>Genomic blueprint of Hahella chejuensis, a marine microbe producing an algicidal agent.</title>
        <authorList>
            <person name="Jeong H."/>
            <person name="Yim J.H."/>
            <person name="Lee C."/>
            <person name="Choi S.-H."/>
            <person name="Park Y.K."/>
            <person name="Yoon S.H."/>
            <person name="Hur C.-G."/>
            <person name="Kang H.-Y."/>
            <person name="Kim D."/>
            <person name="Lee H.H."/>
            <person name="Park K.H."/>
            <person name="Park S.-H."/>
            <person name="Park H.-S."/>
            <person name="Lee H.K."/>
            <person name="Oh T.K."/>
            <person name="Kim J.F."/>
        </authorList>
    </citation>
    <scope>NUCLEOTIDE SEQUENCE [LARGE SCALE GENOMIC DNA]</scope>
    <source>
        <strain evidence="4 5">KCTC 2396</strain>
    </source>
</reference>
<evidence type="ECO:0000256" key="1">
    <source>
        <dbReference type="ARBA" id="ARBA00023015"/>
    </source>
</evidence>
<keyword evidence="1 3" id="KW-0805">Transcription regulation</keyword>
<dbReference type="RefSeq" id="WP_011400114.1">
    <property type="nucleotide sequence ID" value="NC_007645.1"/>
</dbReference>
<dbReference type="Gene3D" id="1.20.120.1370">
    <property type="entry name" value="Regulator of RNA polymerase sigma(70) subunit, domain 4"/>
    <property type="match status" value="1"/>
</dbReference>
<sequence>MLENCQNAKERWGGVSEIIDRWLKERQDLIVRYCDLVGKSKFDDVESAVKNFKTFCQVLLDYVSAGHFEVYEQLIEEAREFNDGGMELVKELYPKIQSTTEAALDYNDRFDKTPEELSELNALLPELSRLGERLEERFELEDMLIEKLHNAHADQVA</sequence>
<accession>Q2S8G2</accession>
<dbReference type="AlphaFoldDB" id="Q2S8G2"/>
<comment type="similarity">
    <text evidence="3">Belongs to the Rsd/AlgQ family.</text>
</comment>
<evidence type="ECO:0000313" key="4">
    <source>
        <dbReference type="EMBL" id="ABC33062.1"/>
    </source>
</evidence>
<name>Q2S8G2_HAHCH</name>